<comment type="caution">
    <text evidence="1">The sequence shown here is derived from an EMBL/GenBank/DDBJ whole genome shotgun (WGS) entry which is preliminary data.</text>
</comment>
<dbReference type="EMBL" id="BARU01043132">
    <property type="protein sequence ID" value="GAH78159.1"/>
    <property type="molecule type" value="Genomic_DNA"/>
</dbReference>
<protein>
    <submittedName>
        <fullName evidence="1">Uncharacterized protein</fullName>
    </submittedName>
</protein>
<dbReference type="AlphaFoldDB" id="X1JIN7"/>
<reference evidence="1" key="1">
    <citation type="journal article" date="2014" name="Front. Microbiol.">
        <title>High frequency of phylogenetically diverse reductive dehalogenase-homologous genes in deep subseafloor sedimentary metagenomes.</title>
        <authorList>
            <person name="Kawai M."/>
            <person name="Futagami T."/>
            <person name="Toyoda A."/>
            <person name="Takaki Y."/>
            <person name="Nishi S."/>
            <person name="Hori S."/>
            <person name="Arai W."/>
            <person name="Tsubouchi T."/>
            <person name="Morono Y."/>
            <person name="Uchiyama I."/>
            <person name="Ito T."/>
            <person name="Fujiyama A."/>
            <person name="Inagaki F."/>
            <person name="Takami H."/>
        </authorList>
    </citation>
    <scope>NUCLEOTIDE SEQUENCE</scope>
    <source>
        <strain evidence="1">Expedition CK06-06</strain>
    </source>
</reference>
<evidence type="ECO:0000313" key="1">
    <source>
        <dbReference type="EMBL" id="GAH78159.1"/>
    </source>
</evidence>
<name>X1JIN7_9ZZZZ</name>
<accession>X1JIN7</accession>
<gene>
    <name evidence="1" type="ORF">S03H2_66108</name>
</gene>
<proteinExistence type="predicted"/>
<sequence length="131" mass="14318">MTHSYYPDGYSSAWSMNSLNMYNSFPTKTINEAWSGWNLNYASQVTTSSFSNGDLTSNLNLGALTPNQPDDFNLTKGSFTQYGDLESIDASYSIINSTESVFQTDEFIDSITYTKGSSGASGEAIKSFSKS</sequence>
<organism evidence="1">
    <name type="scientific">marine sediment metagenome</name>
    <dbReference type="NCBI Taxonomy" id="412755"/>
    <lineage>
        <taxon>unclassified sequences</taxon>
        <taxon>metagenomes</taxon>
        <taxon>ecological metagenomes</taxon>
    </lineage>
</organism>